<gene>
    <name evidence="1" type="ORF">M9458_046374</name>
</gene>
<organism evidence="1 2">
    <name type="scientific">Cirrhinus mrigala</name>
    <name type="common">Mrigala</name>
    <dbReference type="NCBI Taxonomy" id="683832"/>
    <lineage>
        <taxon>Eukaryota</taxon>
        <taxon>Metazoa</taxon>
        <taxon>Chordata</taxon>
        <taxon>Craniata</taxon>
        <taxon>Vertebrata</taxon>
        <taxon>Euteleostomi</taxon>
        <taxon>Actinopterygii</taxon>
        <taxon>Neopterygii</taxon>
        <taxon>Teleostei</taxon>
        <taxon>Ostariophysi</taxon>
        <taxon>Cypriniformes</taxon>
        <taxon>Cyprinidae</taxon>
        <taxon>Labeoninae</taxon>
        <taxon>Labeonini</taxon>
        <taxon>Cirrhinus</taxon>
    </lineage>
</organism>
<evidence type="ECO:0000313" key="2">
    <source>
        <dbReference type="Proteomes" id="UP001529510"/>
    </source>
</evidence>
<comment type="caution">
    <text evidence="1">The sequence shown here is derived from an EMBL/GenBank/DDBJ whole genome shotgun (WGS) entry which is preliminary data.</text>
</comment>
<dbReference type="AlphaFoldDB" id="A0ABD0NDB0"/>
<accession>A0ABD0NDB0</accession>
<feature type="non-terminal residue" evidence="1">
    <location>
        <position position="1"/>
    </location>
</feature>
<protein>
    <submittedName>
        <fullName evidence="1">Uncharacterized protein</fullName>
    </submittedName>
</protein>
<reference evidence="1 2" key="1">
    <citation type="submission" date="2024-05" db="EMBL/GenBank/DDBJ databases">
        <title>Genome sequencing and assembly of Indian major carp, Cirrhinus mrigala (Hamilton, 1822).</title>
        <authorList>
            <person name="Mohindra V."/>
            <person name="Chowdhury L.M."/>
            <person name="Lal K."/>
            <person name="Jena J.K."/>
        </authorList>
    </citation>
    <scope>NUCLEOTIDE SEQUENCE [LARGE SCALE GENOMIC DNA]</scope>
    <source>
        <strain evidence="1">CM1030</strain>
        <tissue evidence="1">Blood</tissue>
    </source>
</reference>
<evidence type="ECO:0000313" key="1">
    <source>
        <dbReference type="EMBL" id="KAL0158298.1"/>
    </source>
</evidence>
<dbReference type="EMBL" id="JAMKFB020000023">
    <property type="protein sequence ID" value="KAL0158298.1"/>
    <property type="molecule type" value="Genomic_DNA"/>
</dbReference>
<feature type="non-terminal residue" evidence="1">
    <location>
        <position position="58"/>
    </location>
</feature>
<dbReference type="Proteomes" id="UP001529510">
    <property type="component" value="Unassembled WGS sequence"/>
</dbReference>
<name>A0ABD0NDB0_CIRMR</name>
<sequence>KSPFPLILLPQFGGYWIEGTNHEMSNGIDLHQLLSPNSRFKLECNTTAKIYRKHFLSK</sequence>
<keyword evidence="2" id="KW-1185">Reference proteome</keyword>
<proteinExistence type="predicted"/>